<dbReference type="EMBL" id="AUYB01000101">
    <property type="protein sequence ID" value="KZN38773.1"/>
    <property type="molecule type" value="Genomic_DNA"/>
</dbReference>
<sequence length="405" mass="46036">MDPYFHYYGTYLAALTMGVQPHAAQELAYYTYCAADQTAGNVPSPLFYEDYRFNPVLTADGQSELGKYCCNLAFQSLPAFCDAGTDETEVAVARPMPLSKQQLNSHKPKVVCQGNTVTRCYYNPLTDIDWQHGGEFKRHFSERLQKKAYFHSAELSHAMTGENDSEFKAAENKGDESAMLFSPSTPDEPLELPTQLLCSVDSAFARKMLNDVIYKSHYDNQTKGISWPLFGCRLYVYQNTWQGEGDIAKAHISAFIATCYAIQSWVKRIPLKHCGYWVQGMMPSSVRQAVAQLECLLYSHHGYEDYRGIGDDWARLIAQHMPQGEAPHLYGIALRPAHLYEQALISGAVRSGEYITDLTGFKRSAWFKYNKAAEYHCDWLARQLCHYELSAFNTRQTLGNLDMWR</sequence>
<dbReference type="Proteomes" id="UP000076643">
    <property type="component" value="Unassembled WGS sequence"/>
</dbReference>
<organism evidence="1 2">
    <name type="scientific">Pseudoalteromonas luteoviolacea DSM 6061</name>
    <dbReference type="NCBI Taxonomy" id="1365250"/>
    <lineage>
        <taxon>Bacteria</taxon>
        <taxon>Pseudomonadati</taxon>
        <taxon>Pseudomonadota</taxon>
        <taxon>Gammaproteobacteria</taxon>
        <taxon>Alteromonadales</taxon>
        <taxon>Pseudoalteromonadaceae</taxon>
        <taxon>Pseudoalteromonas</taxon>
    </lineage>
</organism>
<protein>
    <submittedName>
        <fullName evidence="1">Uncharacterized protein</fullName>
    </submittedName>
</protein>
<name>A0A166WX71_9GAMM</name>
<evidence type="ECO:0000313" key="2">
    <source>
        <dbReference type="Proteomes" id="UP000076643"/>
    </source>
</evidence>
<dbReference type="RefSeq" id="WP_063365271.1">
    <property type="nucleotide sequence ID" value="NZ_AQHB01000035.1"/>
</dbReference>
<reference evidence="1 2" key="1">
    <citation type="submission" date="2013-07" db="EMBL/GenBank/DDBJ databases">
        <title>Comparative Genomic and Metabolomic Analysis of Twelve Strains of Pseudoalteromonas luteoviolacea.</title>
        <authorList>
            <person name="Vynne N.G."/>
            <person name="Mansson M."/>
            <person name="Gram L."/>
        </authorList>
    </citation>
    <scope>NUCLEOTIDE SEQUENCE [LARGE SCALE GENOMIC DNA]</scope>
    <source>
        <strain evidence="1 2">DSM 6061</strain>
    </source>
</reference>
<dbReference type="PATRIC" id="fig|1365250.3.peg.2302"/>
<keyword evidence="2" id="KW-1185">Reference proteome</keyword>
<comment type="caution">
    <text evidence="1">The sequence shown here is derived from an EMBL/GenBank/DDBJ whole genome shotgun (WGS) entry which is preliminary data.</text>
</comment>
<gene>
    <name evidence="1" type="ORF">N475_15355</name>
</gene>
<evidence type="ECO:0000313" key="1">
    <source>
        <dbReference type="EMBL" id="KZN38773.1"/>
    </source>
</evidence>
<proteinExistence type="predicted"/>
<accession>A0A166WX71</accession>
<dbReference type="AlphaFoldDB" id="A0A166WX71"/>